<sequence length="135" mass="14611">MPYFLFKYNNYFVFLLNIYYLINFNSIWDEGNAGYFVTGSKTIGLGAGIGVSFDYWQGGRSGFDGKAMTNTLCGGSACIGLHTDTSGNYAGWSFSLGGDSGGGMVPGASFTHSTDYTKSLMIRDLIQLLNKKGKN</sequence>
<dbReference type="RefSeq" id="WP_001146201.1">
    <property type="nucleotide sequence ID" value="NZ_CP060504.1"/>
</dbReference>
<dbReference type="AlphaFoldDB" id="A0A333WKY8"/>
<proteinExistence type="predicted"/>
<dbReference type="EMBL" id="UFMQ01000015">
    <property type="protein sequence ID" value="SST27241.1"/>
    <property type="molecule type" value="Genomic_DNA"/>
</dbReference>
<organism evidence="1 2">
    <name type="scientific">Acinetobacter baumannii</name>
    <dbReference type="NCBI Taxonomy" id="470"/>
    <lineage>
        <taxon>Bacteria</taxon>
        <taxon>Pseudomonadati</taxon>
        <taxon>Pseudomonadota</taxon>
        <taxon>Gammaproteobacteria</taxon>
        <taxon>Moraxellales</taxon>
        <taxon>Moraxellaceae</taxon>
        <taxon>Acinetobacter</taxon>
        <taxon>Acinetobacter calcoaceticus/baumannii complex</taxon>
    </lineage>
</organism>
<evidence type="ECO:0000313" key="1">
    <source>
        <dbReference type="EMBL" id="SST27241.1"/>
    </source>
</evidence>
<reference evidence="1 2" key="1">
    <citation type="submission" date="2018-07" db="EMBL/GenBank/DDBJ databases">
        <authorList>
            <consortium name="Pathogen Informatics"/>
        </authorList>
    </citation>
    <scope>NUCLEOTIDE SEQUENCE [LARGE SCALE GENOMIC DNA]</scope>
    <source>
        <strain evidence="1 2">4300STDY7045823</strain>
    </source>
</reference>
<name>A0A333WKY8_ACIBA</name>
<gene>
    <name evidence="1" type="ORF">SAMEA104305318_02874</name>
</gene>
<evidence type="ECO:0000313" key="2">
    <source>
        <dbReference type="Proteomes" id="UP000252694"/>
    </source>
</evidence>
<dbReference type="Proteomes" id="UP000252694">
    <property type="component" value="Unassembled WGS sequence"/>
</dbReference>
<accession>A0A333WKY8</accession>
<protein>
    <submittedName>
        <fullName evidence="1">Uncharacterized protein</fullName>
    </submittedName>
</protein>